<evidence type="ECO:0000313" key="4">
    <source>
        <dbReference type="EMBL" id="VGD35219.1"/>
    </source>
</evidence>
<evidence type="ECO:0000256" key="1">
    <source>
        <dbReference type="SAM" id="Phobius"/>
    </source>
</evidence>
<proteinExistence type="predicted"/>
<reference evidence="2 5" key="1">
    <citation type="submission" date="2018-06" db="EMBL/GenBank/DDBJ databases">
        <authorList>
            <consortium name="Pathogen Informatics"/>
            <person name="Doyle S."/>
        </authorList>
    </citation>
    <scope>NUCLEOTIDE SEQUENCE [LARGE SCALE GENOMIC DNA]</scope>
    <source>
        <strain evidence="2 5">NCTC13465</strain>
    </source>
</reference>
<dbReference type="RefSeq" id="WP_254903186.1">
    <property type="nucleotide sequence ID" value="NZ_BIGI01000018.1"/>
</dbReference>
<dbReference type="EMBL" id="UAWQ01000009">
    <property type="protein sequence ID" value="SQC43032.1"/>
    <property type="molecule type" value="Genomic_DNA"/>
</dbReference>
<feature type="transmembrane region" description="Helical" evidence="1">
    <location>
        <begin position="16"/>
        <end position="42"/>
    </location>
</feature>
<dbReference type="Proteomes" id="UP000294876">
    <property type="component" value="Unassembled WGS sequence"/>
</dbReference>
<gene>
    <name evidence="2" type="ORF">NCTC13465_01508</name>
    <name evidence="3" type="ORF">NCTC13635_01125</name>
    <name evidence="4" type="ORF">SAMEA104567804_04509</name>
</gene>
<evidence type="ECO:0000313" key="2">
    <source>
        <dbReference type="EMBL" id="SQC43032.1"/>
    </source>
</evidence>
<name>A0A2X3EGM1_KLEPN</name>
<accession>A0A2X3EGM1</accession>
<keyword evidence="1" id="KW-0812">Transmembrane</keyword>
<evidence type="ECO:0000313" key="7">
    <source>
        <dbReference type="Proteomes" id="UP000294876"/>
    </source>
</evidence>
<evidence type="ECO:0000313" key="3">
    <source>
        <dbReference type="EMBL" id="VEB00209.1"/>
    </source>
</evidence>
<dbReference type="Proteomes" id="UP000282433">
    <property type="component" value="Chromosome"/>
</dbReference>
<dbReference type="EMBL" id="LR134162">
    <property type="protein sequence ID" value="VEB00209.1"/>
    <property type="molecule type" value="Genomic_DNA"/>
</dbReference>
<sequence length="44" mass="5166">MNIDPENYSKYTLRRFAAILDVICWVLIAVVTVGICMFIEWWTA</sequence>
<keyword evidence="1" id="KW-0472">Membrane</keyword>
<dbReference type="Proteomes" id="UP000251721">
    <property type="component" value="Unassembled WGS sequence"/>
</dbReference>
<dbReference type="AlphaFoldDB" id="A0A2X3EGM1"/>
<protein>
    <submittedName>
        <fullName evidence="2">Uncharacterized protein</fullName>
    </submittedName>
</protein>
<reference evidence="3 6" key="2">
    <citation type="submission" date="2018-12" db="EMBL/GenBank/DDBJ databases">
        <authorList>
            <consortium name="Pathogen Informatics"/>
        </authorList>
    </citation>
    <scope>NUCLEOTIDE SEQUENCE [LARGE SCALE GENOMIC DNA]</scope>
    <source>
        <strain evidence="4 7">5012STDY7312589</strain>
        <strain evidence="3 6">NCTC13635</strain>
    </source>
</reference>
<evidence type="ECO:0000313" key="6">
    <source>
        <dbReference type="Proteomes" id="UP000282433"/>
    </source>
</evidence>
<evidence type="ECO:0000313" key="5">
    <source>
        <dbReference type="Proteomes" id="UP000251721"/>
    </source>
</evidence>
<organism evidence="2 5">
    <name type="scientific">Klebsiella pneumoniae</name>
    <dbReference type="NCBI Taxonomy" id="573"/>
    <lineage>
        <taxon>Bacteria</taxon>
        <taxon>Pseudomonadati</taxon>
        <taxon>Pseudomonadota</taxon>
        <taxon>Gammaproteobacteria</taxon>
        <taxon>Enterobacterales</taxon>
        <taxon>Enterobacteriaceae</taxon>
        <taxon>Klebsiella/Raoultella group</taxon>
        <taxon>Klebsiella</taxon>
        <taxon>Klebsiella pneumoniae complex</taxon>
    </lineage>
</organism>
<dbReference type="EMBL" id="CAAGWG010000021">
    <property type="protein sequence ID" value="VGD35219.1"/>
    <property type="molecule type" value="Genomic_DNA"/>
</dbReference>
<keyword evidence="1" id="KW-1133">Transmembrane helix</keyword>